<dbReference type="EMBL" id="MDYQ01000087">
    <property type="protein sequence ID" value="PRP83201.1"/>
    <property type="molecule type" value="Genomic_DNA"/>
</dbReference>
<dbReference type="Gene3D" id="3.30.70.1230">
    <property type="entry name" value="Nucleotide cyclase"/>
    <property type="match status" value="1"/>
</dbReference>
<dbReference type="InterPro" id="IPR001054">
    <property type="entry name" value="A/G_cyclase"/>
</dbReference>
<dbReference type="STRING" id="1890364.A0A2P6NGY4"/>
<accession>A0A2P6NGY4</accession>
<dbReference type="InParanoid" id="A0A2P6NGY4"/>
<dbReference type="GO" id="GO:0009190">
    <property type="term" value="P:cyclic nucleotide biosynthetic process"/>
    <property type="evidence" value="ECO:0007669"/>
    <property type="project" value="InterPro"/>
</dbReference>
<gene>
    <name evidence="4" type="ORF">PROFUN_09365</name>
</gene>
<dbReference type="SUPFAM" id="SSF55073">
    <property type="entry name" value="Nucleotide cyclase"/>
    <property type="match status" value="1"/>
</dbReference>
<dbReference type="SMART" id="SM00044">
    <property type="entry name" value="CYCc"/>
    <property type="match status" value="1"/>
</dbReference>
<dbReference type="InterPro" id="IPR050697">
    <property type="entry name" value="Adenylyl/Guanylyl_Cyclase_3/4"/>
</dbReference>
<feature type="region of interest" description="Disordered" evidence="2">
    <location>
        <begin position="830"/>
        <end position="861"/>
    </location>
</feature>
<evidence type="ECO:0000313" key="4">
    <source>
        <dbReference type="EMBL" id="PRP83201.1"/>
    </source>
</evidence>
<feature type="domain" description="Guanylate cyclase" evidence="3">
    <location>
        <begin position="179"/>
        <end position="316"/>
    </location>
</feature>
<dbReference type="OrthoDB" id="2021138at2759"/>
<dbReference type="CDD" id="cd07302">
    <property type="entry name" value="CHD"/>
    <property type="match status" value="1"/>
</dbReference>
<feature type="compositionally biased region" description="Basic and acidic residues" evidence="2">
    <location>
        <begin position="608"/>
        <end position="617"/>
    </location>
</feature>
<feature type="coiled-coil region" evidence="1">
    <location>
        <begin position="39"/>
        <end position="66"/>
    </location>
</feature>
<protein>
    <submittedName>
        <fullName evidence="4">Adenylate/guanylate cyclase domain-containing protein</fullName>
    </submittedName>
</protein>
<dbReference type="PANTHER" id="PTHR43081">
    <property type="entry name" value="ADENYLATE CYCLASE, TERMINAL-DIFFERENTIATION SPECIFIC-RELATED"/>
    <property type="match status" value="1"/>
</dbReference>
<dbReference type="PROSITE" id="PS50125">
    <property type="entry name" value="GUANYLATE_CYCLASE_2"/>
    <property type="match status" value="1"/>
</dbReference>
<dbReference type="GO" id="GO:0035556">
    <property type="term" value="P:intracellular signal transduction"/>
    <property type="evidence" value="ECO:0007669"/>
    <property type="project" value="InterPro"/>
</dbReference>
<organism evidence="4 5">
    <name type="scientific">Planoprotostelium fungivorum</name>
    <dbReference type="NCBI Taxonomy" id="1890364"/>
    <lineage>
        <taxon>Eukaryota</taxon>
        <taxon>Amoebozoa</taxon>
        <taxon>Evosea</taxon>
        <taxon>Variosea</taxon>
        <taxon>Cavosteliida</taxon>
        <taxon>Cavosteliaceae</taxon>
        <taxon>Planoprotostelium</taxon>
    </lineage>
</organism>
<keyword evidence="1" id="KW-0175">Coiled coil</keyword>
<feature type="region of interest" description="Disordered" evidence="2">
    <location>
        <begin position="1"/>
        <end position="32"/>
    </location>
</feature>
<sequence length="861" mass="96329">MDNASQEGRDPQRKLVKAVSAHLPTTSKPANGIHLSRELDSALDQLSTIRKQNELYQKELHDEKEKALTWHMRTKEKEIERVQALEARRISEEALSLAVQRAKELESLVRDERKMGRQKLESLLEKERGLEKELAAAVQSTTAFSKQLNLVLNRMNFASFSQLPGPPPDDPQPPMGNVCILFTDVECSTEKWDNAPERMQEALQIHNTLLRSIIKQHRGYEVKTEGDSFMVTFSSPKDCLLAAVDIQTKLLTTQWPADTDQWSDCREIHDAEGKVIWRGLRVRAGIHIGLPTVAVDPTTCRMDYLGSPVNKAARVANMAAGGQTIVTKEFAEAVGEYEGVEWTDLGNFELKGISGDHGLLQILPHSLHGRIFPLRSAHGQQEDMEKKIENLIKENTELTRQMEILRSELAQLRSSSSEFSARFNQMTEESTSPLTPEWHDAREWNEQLDRQIHLLDDRFHSLESEAADMRSEIGKIIQSKEVLAAERDDLAHRLCIAQAEKDQLLVELASISMTPRPAVSRAPSRVASILDISTLQRSISDLSDIKLATVHLIDRTPPSPRPSISTDSLKSPRHLQVDPAKLPPQNQHDPFRSPPLTPTTQRANLSTEGRDGHRPSPERATSMDSPRAPPTLIIEPSSPQPVSPAEVRKKNRVGPVAIHPTAIVQSNSEKLPPLHSASSMQSSPTFHDMEAKLPILSSHLLERDTKLHAIGLSPRGNLHRCASDETGKTADTILMSGQAPSYAEGTNDVHPPPSPCSDNRVQSPHRKKMGEVKQARAAEIYAEYQRRRVSWAAPVTDHELMRAGIRNNVNQPELKLVTPTLTTPAFVHERLPSASREKKMTSKQEIKSRDFNFNDLKRNGT</sequence>
<name>A0A2P6NGY4_9EUKA</name>
<feature type="region of interest" description="Disordered" evidence="2">
    <location>
        <begin position="742"/>
        <end position="767"/>
    </location>
</feature>
<evidence type="ECO:0000256" key="2">
    <source>
        <dbReference type="SAM" id="MobiDB-lite"/>
    </source>
</evidence>
<feature type="region of interest" description="Disordered" evidence="2">
    <location>
        <begin position="554"/>
        <end position="648"/>
    </location>
</feature>
<comment type="caution">
    <text evidence="4">The sequence shown here is derived from an EMBL/GenBank/DDBJ whole genome shotgun (WGS) entry which is preliminary data.</text>
</comment>
<dbReference type="Proteomes" id="UP000241769">
    <property type="component" value="Unassembled WGS sequence"/>
</dbReference>
<evidence type="ECO:0000256" key="1">
    <source>
        <dbReference type="SAM" id="Coils"/>
    </source>
</evidence>
<dbReference type="PANTHER" id="PTHR43081:SF1">
    <property type="entry name" value="ADENYLATE CYCLASE, TERMINAL-DIFFERENTIATION SPECIFIC"/>
    <property type="match status" value="1"/>
</dbReference>
<feature type="compositionally biased region" description="Polar residues" evidence="2">
    <location>
        <begin position="598"/>
        <end position="607"/>
    </location>
</feature>
<keyword evidence="5" id="KW-1185">Reference proteome</keyword>
<dbReference type="Pfam" id="PF00211">
    <property type="entry name" value="Guanylate_cyc"/>
    <property type="match status" value="1"/>
</dbReference>
<feature type="coiled-coil region" evidence="1">
    <location>
        <begin position="374"/>
        <end position="415"/>
    </location>
</feature>
<proteinExistence type="predicted"/>
<evidence type="ECO:0000259" key="3">
    <source>
        <dbReference type="PROSITE" id="PS50125"/>
    </source>
</evidence>
<dbReference type="Gene3D" id="1.10.287.1490">
    <property type="match status" value="1"/>
</dbReference>
<reference evidence="4 5" key="1">
    <citation type="journal article" date="2018" name="Genome Biol. Evol.">
        <title>Multiple Roots of Fruiting Body Formation in Amoebozoa.</title>
        <authorList>
            <person name="Hillmann F."/>
            <person name="Forbes G."/>
            <person name="Novohradska S."/>
            <person name="Ferling I."/>
            <person name="Riege K."/>
            <person name="Groth M."/>
            <person name="Westermann M."/>
            <person name="Marz M."/>
            <person name="Spaller T."/>
            <person name="Winckler T."/>
            <person name="Schaap P."/>
            <person name="Glockner G."/>
        </authorList>
    </citation>
    <scope>NUCLEOTIDE SEQUENCE [LARGE SCALE GENOMIC DNA]</scope>
    <source>
        <strain evidence="4 5">Jena</strain>
    </source>
</reference>
<dbReference type="InterPro" id="IPR029787">
    <property type="entry name" value="Nucleotide_cyclase"/>
</dbReference>
<evidence type="ECO:0000313" key="5">
    <source>
        <dbReference type="Proteomes" id="UP000241769"/>
    </source>
</evidence>
<dbReference type="AlphaFoldDB" id="A0A2P6NGY4"/>